<dbReference type="SUPFAM" id="SSF54523">
    <property type="entry name" value="Pili subunits"/>
    <property type="match status" value="1"/>
</dbReference>
<dbReference type="InterPro" id="IPR012902">
    <property type="entry name" value="N_methyl_site"/>
</dbReference>
<dbReference type="EMBL" id="VUNS01000008">
    <property type="protein sequence ID" value="MST97257.1"/>
    <property type="molecule type" value="Genomic_DNA"/>
</dbReference>
<reference evidence="3 4" key="1">
    <citation type="submission" date="2019-08" db="EMBL/GenBank/DDBJ databases">
        <title>In-depth cultivation of the pig gut microbiome towards novel bacterial diversity and tailored functional studies.</title>
        <authorList>
            <person name="Wylensek D."/>
            <person name="Hitch T.C.A."/>
            <person name="Clavel T."/>
        </authorList>
    </citation>
    <scope>NUCLEOTIDE SEQUENCE [LARGE SCALE GENOMIC DNA]</scope>
    <source>
        <strain evidence="3 4">BBE-744-WT-12</strain>
    </source>
</reference>
<dbReference type="Gene3D" id="3.30.700.10">
    <property type="entry name" value="Glycoprotein, Type 4 Pilin"/>
    <property type="match status" value="1"/>
</dbReference>
<comment type="caution">
    <text evidence="3">The sequence shown here is derived from an EMBL/GenBank/DDBJ whole genome shotgun (WGS) entry which is preliminary data.</text>
</comment>
<dbReference type="NCBIfam" id="TIGR02532">
    <property type="entry name" value="IV_pilin_GFxxxE"/>
    <property type="match status" value="1"/>
</dbReference>
<proteinExistence type="predicted"/>
<keyword evidence="4" id="KW-1185">Reference proteome</keyword>
<dbReference type="RefSeq" id="WP_154418126.1">
    <property type="nucleotide sequence ID" value="NZ_CALXOB010000051.1"/>
</dbReference>
<keyword evidence="1" id="KW-0472">Membrane</keyword>
<evidence type="ECO:0000313" key="4">
    <source>
        <dbReference type="Proteomes" id="UP000435649"/>
    </source>
</evidence>
<evidence type="ECO:0000313" key="3">
    <source>
        <dbReference type="EMBL" id="MST97257.1"/>
    </source>
</evidence>
<dbReference type="Pfam" id="PF07596">
    <property type="entry name" value="SBP_bac_10"/>
    <property type="match status" value="1"/>
</dbReference>
<dbReference type="AlphaFoldDB" id="A0A844G0Y0"/>
<dbReference type="Proteomes" id="UP000435649">
    <property type="component" value="Unassembled WGS sequence"/>
</dbReference>
<dbReference type="InterPro" id="IPR011453">
    <property type="entry name" value="DUF1559"/>
</dbReference>
<name>A0A844G0Y0_9BACT</name>
<sequence>MKKSRGFTLIELLVVIAIIAILAGMLLPALNQARERARRIACTSNLKQIGLALAQYAGDFDSRLPEKGNPKGNTGDNGFEELRASGVLTDYAVFLCPSSTTSAQTGTAKLNSDTIDYAYSPNMMLGDSAKFGRSDSGVAADMADNGSGSTKRNGNSPNHSDYGNILFLGGNVNGFSTVKWYSNANRGYTISIEPNGTWDGATK</sequence>
<dbReference type="Pfam" id="PF07963">
    <property type="entry name" value="N_methyl"/>
    <property type="match status" value="1"/>
</dbReference>
<feature type="transmembrane region" description="Helical" evidence="1">
    <location>
        <begin position="6"/>
        <end position="30"/>
    </location>
</feature>
<protein>
    <submittedName>
        <fullName evidence="3">DUF1559 domain-containing protein</fullName>
    </submittedName>
</protein>
<keyword evidence="1" id="KW-0812">Transmembrane</keyword>
<dbReference type="InterPro" id="IPR045584">
    <property type="entry name" value="Pilin-like"/>
</dbReference>
<keyword evidence="1" id="KW-1133">Transmembrane helix</keyword>
<dbReference type="PROSITE" id="PS00409">
    <property type="entry name" value="PROKAR_NTER_METHYL"/>
    <property type="match status" value="1"/>
</dbReference>
<evidence type="ECO:0000259" key="2">
    <source>
        <dbReference type="Pfam" id="PF07596"/>
    </source>
</evidence>
<gene>
    <name evidence="3" type="ORF">FYJ85_09410</name>
</gene>
<evidence type="ECO:0000256" key="1">
    <source>
        <dbReference type="SAM" id="Phobius"/>
    </source>
</evidence>
<dbReference type="PANTHER" id="PTHR30093">
    <property type="entry name" value="GENERAL SECRETION PATHWAY PROTEIN G"/>
    <property type="match status" value="1"/>
</dbReference>
<organism evidence="3 4">
    <name type="scientific">Victivallis lenta</name>
    <dbReference type="NCBI Taxonomy" id="2606640"/>
    <lineage>
        <taxon>Bacteria</taxon>
        <taxon>Pseudomonadati</taxon>
        <taxon>Lentisphaerota</taxon>
        <taxon>Lentisphaeria</taxon>
        <taxon>Victivallales</taxon>
        <taxon>Victivallaceae</taxon>
        <taxon>Victivallis</taxon>
    </lineage>
</organism>
<accession>A0A844G0Y0</accession>
<feature type="domain" description="DUF1559" evidence="2">
    <location>
        <begin position="32"/>
        <end position="69"/>
    </location>
</feature>